<keyword evidence="3" id="KW-1185">Reference proteome</keyword>
<accession>A0A4D4KSW6</accession>
<comment type="caution">
    <text evidence="2">The sequence shown here is derived from an EMBL/GenBank/DDBJ whole genome shotgun (WGS) entry which is preliminary data.</text>
</comment>
<dbReference type="Proteomes" id="UP000301309">
    <property type="component" value="Unassembled WGS sequence"/>
</dbReference>
<evidence type="ECO:0000313" key="2">
    <source>
        <dbReference type="EMBL" id="GDY52025.1"/>
    </source>
</evidence>
<protein>
    <submittedName>
        <fullName evidence="2">Uncharacterized protein</fullName>
    </submittedName>
</protein>
<dbReference type="AlphaFoldDB" id="A0A4D4KSW6"/>
<organism evidence="2 3">
    <name type="scientific">Streptomyces violaceusniger</name>
    <dbReference type="NCBI Taxonomy" id="68280"/>
    <lineage>
        <taxon>Bacteria</taxon>
        <taxon>Bacillati</taxon>
        <taxon>Actinomycetota</taxon>
        <taxon>Actinomycetes</taxon>
        <taxon>Kitasatosporales</taxon>
        <taxon>Streptomycetaceae</taxon>
        <taxon>Streptomyces</taxon>
        <taxon>Streptomyces violaceusniger group</taxon>
    </lineage>
</organism>
<evidence type="ECO:0000313" key="3">
    <source>
        <dbReference type="Proteomes" id="UP000301309"/>
    </source>
</evidence>
<sequence length="78" mass="8540">MARPRIAVAATGVHAQLAPAFLPRSADDELHLDRVLVSQYQRHLQRQLLQPATPHLLPARKAISTKADPGTTTRPSIT</sequence>
<evidence type="ECO:0000256" key="1">
    <source>
        <dbReference type="SAM" id="MobiDB-lite"/>
    </source>
</evidence>
<proteinExistence type="predicted"/>
<dbReference type="EMBL" id="BJHW01000001">
    <property type="protein sequence ID" value="GDY52025.1"/>
    <property type="molecule type" value="Genomic_DNA"/>
</dbReference>
<gene>
    <name evidence="2" type="ORF">SVIO_026480</name>
</gene>
<feature type="region of interest" description="Disordered" evidence="1">
    <location>
        <begin position="51"/>
        <end position="78"/>
    </location>
</feature>
<reference evidence="2 3" key="1">
    <citation type="journal article" date="2020" name="Int. J. Syst. Evol. Microbiol.">
        <title>Reclassification of Streptomyces castelarensis and Streptomyces sporoclivatus as later heterotypic synonyms of Streptomyces antimycoticus.</title>
        <authorList>
            <person name="Komaki H."/>
            <person name="Tamura T."/>
        </authorList>
    </citation>
    <scope>NUCLEOTIDE SEQUENCE [LARGE SCALE GENOMIC DNA]</scope>
    <source>
        <strain evidence="2 3">NBRC 13459</strain>
    </source>
</reference>
<name>A0A4D4KSW6_STRVO</name>